<comment type="caution">
    <text evidence="2">The sequence shown here is derived from an EMBL/GenBank/DDBJ whole genome shotgun (WGS) entry which is preliminary data.</text>
</comment>
<dbReference type="AlphaFoldDB" id="A0A2T1G380"/>
<gene>
    <name evidence="2" type="ORF">C7B77_21335</name>
</gene>
<evidence type="ECO:0000313" key="2">
    <source>
        <dbReference type="EMBL" id="PSB51699.1"/>
    </source>
</evidence>
<dbReference type="PANTHER" id="PTHR35509:SF1">
    <property type="entry name" value="DOMAIN PROTEIN, PUTATIVE (DUF1995)-RELATED"/>
    <property type="match status" value="1"/>
</dbReference>
<accession>A0A2T1G380</accession>
<dbReference type="PANTHER" id="PTHR35509">
    <property type="entry name" value="DOMAIN PROTEIN, PUTATIVE (DUF1995)-RELATED"/>
    <property type="match status" value="1"/>
</dbReference>
<dbReference type="EMBL" id="PVWO01000350">
    <property type="protein sequence ID" value="PSB51699.1"/>
    <property type="molecule type" value="Genomic_DNA"/>
</dbReference>
<protein>
    <submittedName>
        <fullName evidence="2">DUF1995 domain-containing protein</fullName>
    </submittedName>
</protein>
<reference evidence="2 3" key="1">
    <citation type="submission" date="2018-03" db="EMBL/GenBank/DDBJ databases">
        <title>The ancient ancestry and fast evolution of plastids.</title>
        <authorList>
            <person name="Moore K.R."/>
            <person name="Magnabosco C."/>
            <person name="Momper L."/>
            <person name="Gold D.A."/>
            <person name="Bosak T."/>
            <person name="Fournier G.P."/>
        </authorList>
    </citation>
    <scope>NUCLEOTIDE SEQUENCE [LARGE SCALE GENOMIC DNA]</scope>
    <source>
        <strain evidence="2 3">CCALA 037</strain>
    </source>
</reference>
<proteinExistence type="predicted"/>
<evidence type="ECO:0000259" key="1">
    <source>
        <dbReference type="Pfam" id="PF09353"/>
    </source>
</evidence>
<dbReference type="RefSeq" id="WP_106309583.1">
    <property type="nucleotide sequence ID" value="NZ_PVWO01000350.1"/>
</dbReference>
<dbReference type="Proteomes" id="UP000238937">
    <property type="component" value="Unassembled WGS sequence"/>
</dbReference>
<dbReference type="OrthoDB" id="482920at2"/>
<dbReference type="Pfam" id="PF09353">
    <property type="entry name" value="DUF1995"/>
    <property type="match status" value="1"/>
</dbReference>
<sequence>MSQLPTTLEESIALAQAATLAAIADGHKRITVEIVIPELKSMGLARQFIESFSDRGNTLKVLFTDTGAAALAKRDWPDVNFKIDDLGNSRSPITDKIQAEDELYIAIDPSAVEVAQVEKLCEASGDRPVILFLPKLEDAAIVGIGYAARQLRDRFLTTLTCAYYIKPLETSALYRCYPAQWQVWQEQDDDYTLLAECPQKPVGDELDAILSPSTPGDNSTPAKSPGVFASLGRFLRTLSR</sequence>
<name>A0A2T1G380_9CYAN</name>
<organism evidence="2 3">
    <name type="scientific">Chamaesiphon polymorphus CCALA 037</name>
    <dbReference type="NCBI Taxonomy" id="2107692"/>
    <lineage>
        <taxon>Bacteria</taxon>
        <taxon>Bacillati</taxon>
        <taxon>Cyanobacteriota</taxon>
        <taxon>Cyanophyceae</taxon>
        <taxon>Gomontiellales</taxon>
        <taxon>Chamaesiphonaceae</taxon>
        <taxon>Chamaesiphon</taxon>
    </lineage>
</organism>
<evidence type="ECO:0000313" key="3">
    <source>
        <dbReference type="Proteomes" id="UP000238937"/>
    </source>
</evidence>
<keyword evidence="3" id="KW-1185">Reference proteome</keyword>
<dbReference type="InterPro" id="IPR053021">
    <property type="entry name" value="Chloroplast_ADK"/>
</dbReference>
<dbReference type="InterPro" id="IPR018962">
    <property type="entry name" value="DUF1995"/>
</dbReference>
<feature type="domain" description="DUF1995" evidence="1">
    <location>
        <begin position="5"/>
        <end position="207"/>
    </location>
</feature>